<reference evidence="2 3" key="1">
    <citation type="submission" date="2024-09" db="EMBL/GenBank/DDBJ databases">
        <title>Chromosome-scale assembly of Riccia fluitans.</title>
        <authorList>
            <person name="Paukszto L."/>
            <person name="Sawicki J."/>
            <person name="Karawczyk K."/>
            <person name="Piernik-Szablinska J."/>
            <person name="Szczecinska M."/>
            <person name="Mazdziarz M."/>
        </authorList>
    </citation>
    <scope>NUCLEOTIDE SEQUENCE [LARGE SCALE GENOMIC DNA]</scope>
    <source>
        <strain evidence="2">Rf_01</strain>
        <tissue evidence="2">Aerial parts of the thallus</tissue>
    </source>
</reference>
<proteinExistence type="predicted"/>
<dbReference type="AlphaFoldDB" id="A0ABD1Y0S5"/>
<evidence type="ECO:0000313" key="2">
    <source>
        <dbReference type="EMBL" id="KAL2620354.1"/>
    </source>
</evidence>
<organism evidence="2 3">
    <name type="scientific">Riccia fluitans</name>
    <dbReference type="NCBI Taxonomy" id="41844"/>
    <lineage>
        <taxon>Eukaryota</taxon>
        <taxon>Viridiplantae</taxon>
        <taxon>Streptophyta</taxon>
        <taxon>Embryophyta</taxon>
        <taxon>Marchantiophyta</taxon>
        <taxon>Marchantiopsida</taxon>
        <taxon>Marchantiidae</taxon>
        <taxon>Marchantiales</taxon>
        <taxon>Ricciaceae</taxon>
        <taxon>Riccia</taxon>
    </lineage>
</organism>
<name>A0ABD1Y0S5_9MARC</name>
<keyword evidence="3" id="KW-1185">Reference proteome</keyword>
<sequence>MVATNKNRKEIVERLSAYLEFLLEMLMREEGHERFNQLRLEMISKDPSVEVEQSLLESIDHDYEEACQNDGNWNGREGMEENNSERIDDETSVPEIGPLQAAFDELSFVQS</sequence>
<comment type="caution">
    <text evidence="2">The sequence shown here is derived from an EMBL/GenBank/DDBJ whole genome shotgun (WGS) entry which is preliminary data.</text>
</comment>
<evidence type="ECO:0000313" key="3">
    <source>
        <dbReference type="Proteomes" id="UP001605036"/>
    </source>
</evidence>
<gene>
    <name evidence="2" type="ORF">R1flu_000559</name>
</gene>
<protein>
    <submittedName>
        <fullName evidence="2">Uncharacterized protein</fullName>
    </submittedName>
</protein>
<evidence type="ECO:0000256" key="1">
    <source>
        <dbReference type="SAM" id="MobiDB-lite"/>
    </source>
</evidence>
<dbReference type="EMBL" id="JBHFFA010000006">
    <property type="protein sequence ID" value="KAL2620354.1"/>
    <property type="molecule type" value="Genomic_DNA"/>
</dbReference>
<feature type="region of interest" description="Disordered" evidence="1">
    <location>
        <begin position="70"/>
        <end position="96"/>
    </location>
</feature>
<feature type="compositionally biased region" description="Basic and acidic residues" evidence="1">
    <location>
        <begin position="77"/>
        <end position="86"/>
    </location>
</feature>
<accession>A0ABD1Y0S5</accession>
<dbReference type="Proteomes" id="UP001605036">
    <property type="component" value="Unassembled WGS sequence"/>
</dbReference>